<dbReference type="AlphaFoldDB" id="A0A0D0B056"/>
<keyword evidence="2" id="KW-1185">Reference proteome</keyword>
<reference evidence="1 2" key="1">
    <citation type="submission" date="2014-04" db="EMBL/GenBank/DDBJ databases">
        <authorList>
            <consortium name="DOE Joint Genome Institute"/>
            <person name="Kuo A."/>
            <person name="Ruytinx J."/>
            <person name="Rineau F."/>
            <person name="Colpaert J."/>
            <person name="Kohler A."/>
            <person name="Nagy L.G."/>
            <person name="Floudas D."/>
            <person name="Copeland A."/>
            <person name="Barry K.W."/>
            <person name="Cichocki N."/>
            <person name="Veneault-Fourrey C."/>
            <person name="LaButti K."/>
            <person name="Lindquist E.A."/>
            <person name="Lipzen A."/>
            <person name="Lundell T."/>
            <person name="Morin E."/>
            <person name="Murat C."/>
            <person name="Sun H."/>
            <person name="Tunlid A."/>
            <person name="Henrissat B."/>
            <person name="Grigoriev I.V."/>
            <person name="Hibbett D.S."/>
            <person name="Martin F."/>
            <person name="Nordberg H.P."/>
            <person name="Cantor M.N."/>
            <person name="Hua S.X."/>
        </authorList>
    </citation>
    <scope>NUCLEOTIDE SEQUENCE [LARGE SCALE GENOMIC DNA]</scope>
    <source>
        <strain evidence="1 2">UH-Slu-Lm8-n1</strain>
    </source>
</reference>
<evidence type="ECO:0000313" key="1">
    <source>
        <dbReference type="EMBL" id="KIK39932.1"/>
    </source>
</evidence>
<dbReference type="Proteomes" id="UP000054485">
    <property type="component" value="Unassembled WGS sequence"/>
</dbReference>
<proteinExistence type="predicted"/>
<dbReference type="InParanoid" id="A0A0D0B056"/>
<gene>
    <name evidence="1" type="ORF">CY34DRAFT_296530</name>
</gene>
<protein>
    <submittedName>
        <fullName evidence="1">Uncharacterized protein</fullName>
    </submittedName>
</protein>
<accession>A0A0D0B056</accession>
<name>A0A0D0B056_9AGAM</name>
<organism evidence="1 2">
    <name type="scientific">Suillus luteus UH-Slu-Lm8-n1</name>
    <dbReference type="NCBI Taxonomy" id="930992"/>
    <lineage>
        <taxon>Eukaryota</taxon>
        <taxon>Fungi</taxon>
        <taxon>Dikarya</taxon>
        <taxon>Basidiomycota</taxon>
        <taxon>Agaricomycotina</taxon>
        <taxon>Agaricomycetes</taxon>
        <taxon>Agaricomycetidae</taxon>
        <taxon>Boletales</taxon>
        <taxon>Suillineae</taxon>
        <taxon>Suillaceae</taxon>
        <taxon>Suillus</taxon>
    </lineage>
</organism>
<dbReference type="EMBL" id="KN835322">
    <property type="protein sequence ID" value="KIK39932.1"/>
    <property type="molecule type" value="Genomic_DNA"/>
</dbReference>
<sequence>MTCTVITRTLFARFCCSTTAVCESKLMKCLFACVDQGDSRLHAKKKYDLLKTSGAHTHFHPA</sequence>
<dbReference type="HOGENOM" id="CLU_2905662_0_0_1"/>
<evidence type="ECO:0000313" key="2">
    <source>
        <dbReference type="Proteomes" id="UP000054485"/>
    </source>
</evidence>
<reference evidence="2" key="2">
    <citation type="submission" date="2015-01" db="EMBL/GenBank/DDBJ databases">
        <title>Evolutionary Origins and Diversification of the Mycorrhizal Mutualists.</title>
        <authorList>
            <consortium name="DOE Joint Genome Institute"/>
            <consortium name="Mycorrhizal Genomics Consortium"/>
            <person name="Kohler A."/>
            <person name="Kuo A."/>
            <person name="Nagy L.G."/>
            <person name="Floudas D."/>
            <person name="Copeland A."/>
            <person name="Barry K.W."/>
            <person name="Cichocki N."/>
            <person name="Veneault-Fourrey C."/>
            <person name="LaButti K."/>
            <person name="Lindquist E.A."/>
            <person name="Lipzen A."/>
            <person name="Lundell T."/>
            <person name="Morin E."/>
            <person name="Murat C."/>
            <person name="Riley R."/>
            <person name="Ohm R."/>
            <person name="Sun H."/>
            <person name="Tunlid A."/>
            <person name="Henrissat B."/>
            <person name="Grigoriev I.V."/>
            <person name="Hibbett D.S."/>
            <person name="Martin F."/>
        </authorList>
    </citation>
    <scope>NUCLEOTIDE SEQUENCE [LARGE SCALE GENOMIC DNA]</scope>
    <source>
        <strain evidence="2">UH-Slu-Lm8-n1</strain>
    </source>
</reference>